<dbReference type="EMBL" id="JBFTWV010000043">
    <property type="protein sequence ID" value="KAL2794636.1"/>
    <property type="molecule type" value="Genomic_DNA"/>
</dbReference>
<accession>A0ABR4G6I4</accession>
<evidence type="ECO:0000313" key="2">
    <source>
        <dbReference type="Proteomes" id="UP001610563"/>
    </source>
</evidence>
<protein>
    <recommendedName>
        <fullName evidence="3">Phosphotransferase enzyme family protein</fullName>
    </recommendedName>
</protein>
<gene>
    <name evidence="1" type="ORF">BJX66DRAFT_325261</name>
</gene>
<sequence>MAAPIPLMPYLQVGMPHIPARAPRPAGKNTTNDSYSHRDIREIREWGDFNLQQIQQDYGALLAAAMISPDPLPTSPPQAIRLETGFKTKAGEILFPQVRRALRQAFAWLANQPSQPNQPPPMTGKSVVSMGVGELARTPGSFLPDVAFFEVGLAPGVPPNRVPGDLKPHWKWDTNMADSVSDRSEYLQALSQVNFYMHQHNTRYGFLLTNHEMVAIRRRDDRGSLELSRPIPWEAAGTPNNQRMTVLLALWYLGMLASQNEGDEHTVHFVNNQS</sequence>
<organism evidence="1 2">
    <name type="scientific">Aspergillus keveii</name>
    <dbReference type="NCBI Taxonomy" id="714993"/>
    <lineage>
        <taxon>Eukaryota</taxon>
        <taxon>Fungi</taxon>
        <taxon>Dikarya</taxon>
        <taxon>Ascomycota</taxon>
        <taxon>Pezizomycotina</taxon>
        <taxon>Eurotiomycetes</taxon>
        <taxon>Eurotiomycetidae</taxon>
        <taxon>Eurotiales</taxon>
        <taxon>Aspergillaceae</taxon>
        <taxon>Aspergillus</taxon>
        <taxon>Aspergillus subgen. Nidulantes</taxon>
    </lineage>
</organism>
<name>A0ABR4G6I4_9EURO</name>
<reference evidence="1 2" key="1">
    <citation type="submission" date="2024-07" db="EMBL/GenBank/DDBJ databases">
        <title>Section-level genome sequencing and comparative genomics of Aspergillus sections Usti and Cavernicolus.</title>
        <authorList>
            <consortium name="Lawrence Berkeley National Laboratory"/>
            <person name="Nybo J.L."/>
            <person name="Vesth T.C."/>
            <person name="Theobald S."/>
            <person name="Frisvad J.C."/>
            <person name="Larsen T.O."/>
            <person name="Kjaerboelling I."/>
            <person name="Rothschild-Mancinelli K."/>
            <person name="Lyhne E.K."/>
            <person name="Kogle M.E."/>
            <person name="Barry K."/>
            <person name="Clum A."/>
            <person name="Na H."/>
            <person name="Ledsgaard L."/>
            <person name="Lin J."/>
            <person name="Lipzen A."/>
            <person name="Kuo A."/>
            <person name="Riley R."/>
            <person name="Mondo S."/>
            <person name="Labutti K."/>
            <person name="Haridas S."/>
            <person name="Pangalinan J."/>
            <person name="Salamov A.A."/>
            <person name="Simmons B.A."/>
            <person name="Magnuson J.K."/>
            <person name="Chen J."/>
            <person name="Drula E."/>
            <person name="Henrissat B."/>
            <person name="Wiebenga A."/>
            <person name="Lubbers R.J."/>
            <person name="Gomes A.C."/>
            <person name="Makela M.R."/>
            <person name="Stajich J."/>
            <person name="Grigoriev I.V."/>
            <person name="Mortensen U.H."/>
            <person name="De Vries R.P."/>
            <person name="Baker S.E."/>
            <person name="Andersen M.R."/>
        </authorList>
    </citation>
    <scope>NUCLEOTIDE SEQUENCE [LARGE SCALE GENOMIC DNA]</scope>
    <source>
        <strain evidence="1 2">CBS 209.92</strain>
    </source>
</reference>
<evidence type="ECO:0008006" key="3">
    <source>
        <dbReference type="Google" id="ProtNLM"/>
    </source>
</evidence>
<comment type="caution">
    <text evidence="1">The sequence shown here is derived from an EMBL/GenBank/DDBJ whole genome shotgun (WGS) entry which is preliminary data.</text>
</comment>
<evidence type="ECO:0000313" key="1">
    <source>
        <dbReference type="EMBL" id="KAL2794636.1"/>
    </source>
</evidence>
<proteinExistence type="predicted"/>
<keyword evidence="2" id="KW-1185">Reference proteome</keyword>
<dbReference type="Proteomes" id="UP001610563">
    <property type="component" value="Unassembled WGS sequence"/>
</dbReference>